<evidence type="ECO:0000259" key="1">
    <source>
        <dbReference type="SMART" id="SM00829"/>
    </source>
</evidence>
<proteinExistence type="evidence at transcript level"/>
<dbReference type="Pfam" id="PF00107">
    <property type="entry name" value="ADH_zinc_N"/>
    <property type="match status" value="1"/>
</dbReference>
<name>A0A023F7S2_TRIIF</name>
<dbReference type="SMART" id="SM00829">
    <property type="entry name" value="PKS_ER"/>
    <property type="match status" value="1"/>
</dbReference>
<dbReference type="Gene3D" id="3.40.50.720">
    <property type="entry name" value="NAD(P)-binding Rossmann-like Domain"/>
    <property type="match status" value="1"/>
</dbReference>
<dbReference type="InterPro" id="IPR013149">
    <property type="entry name" value="ADH-like_C"/>
</dbReference>
<dbReference type="Pfam" id="PF08240">
    <property type="entry name" value="ADH_N"/>
    <property type="match status" value="1"/>
</dbReference>
<reference evidence="2" key="1">
    <citation type="journal article" date="2014" name="PLoS Negl. Trop. Dis.">
        <title>An updated insight into the Sialotranscriptome of Triatoma infestans: developmental stage and geographic variations.</title>
        <authorList>
            <person name="Schwarz A."/>
            <person name="Medrano-Mercado N."/>
            <person name="Schaub G.A."/>
            <person name="Struchiner C.J."/>
            <person name="Bargues M.D."/>
            <person name="Levy M.Z."/>
            <person name="Ribeiro J.M."/>
        </authorList>
    </citation>
    <scope>NUCLEOTIDE SEQUENCE</scope>
    <source>
        <strain evidence="2">Chile</strain>
        <tissue evidence="2">Salivary glands</tissue>
    </source>
</reference>
<dbReference type="InterPro" id="IPR020843">
    <property type="entry name" value="ER"/>
</dbReference>
<feature type="domain" description="Enoyl reductase (ER)" evidence="1">
    <location>
        <begin position="32"/>
        <end position="346"/>
    </location>
</feature>
<dbReference type="PANTHER" id="PTHR43677:SF4">
    <property type="entry name" value="QUINONE OXIDOREDUCTASE-LIKE PROTEIN 2"/>
    <property type="match status" value="1"/>
</dbReference>
<dbReference type="InterPro" id="IPR036291">
    <property type="entry name" value="NAD(P)-bd_dom_sf"/>
</dbReference>
<sequence length="350" mass="38602">MSLLALTYRFARNTGTGVSRHSSTFKRAYLDKFDKPLTIQEVKGDKLKSGEARIKVHCCSINPTDVLLTQGVNPAKFSIPVVPGYEFTGIVTEVKECKDIAKGDRVVALSKDKLGGFAGECILDEKDIWLLPSNVPFDEGAALVDSFGTAMLGLSHRAKLKEKQIVLATFAPVHGYAALDVAANVFKAKVIAVCMNERDTENLRERGAWSTLSYSEKKMLEGVNKLTKSKGVDVVYDTLAGDVLKSCLKCVRHEGNIVVAGYTLKELPQVSISQMLLLPSFSISGVSLTSYRKHDFQMYRQVVCDVLEMKEQGLITPTISSKYPLAKINEAFEEIKTKQPIGKILIEMEK</sequence>
<dbReference type="GO" id="GO:0005739">
    <property type="term" value="C:mitochondrion"/>
    <property type="evidence" value="ECO:0007669"/>
    <property type="project" value="TreeGrafter"/>
</dbReference>
<dbReference type="PANTHER" id="PTHR43677">
    <property type="entry name" value="SHORT-CHAIN DEHYDROGENASE/REDUCTASE"/>
    <property type="match status" value="1"/>
</dbReference>
<dbReference type="GO" id="GO:0016491">
    <property type="term" value="F:oxidoreductase activity"/>
    <property type="evidence" value="ECO:0007669"/>
    <property type="project" value="InterPro"/>
</dbReference>
<accession>A0A023F7S2</accession>
<dbReference type="SUPFAM" id="SSF50129">
    <property type="entry name" value="GroES-like"/>
    <property type="match status" value="1"/>
</dbReference>
<dbReference type="InterPro" id="IPR013154">
    <property type="entry name" value="ADH-like_N"/>
</dbReference>
<dbReference type="InterPro" id="IPR051397">
    <property type="entry name" value="Zn-ADH-like_protein"/>
</dbReference>
<dbReference type="EMBL" id="GBBI01001422">
    <property type="protein sequence ID" value="JAC17290.1"/>
    <property type="molecule type" value="mRNA"/>
</dbReference>
<dbReference type="SUPFAM" id="SSF51735">
    <property type="entry name" value="NAD(P)-binding Rossmann-fold domains"/>
    <property type="match status" value="1"/>
</dbReference>
<evidence type="ECO:0000313" key="2">
    <source>
        <dbReference type="EMBL" id="JAC17290.1"/>
    </source>
</evidence>
<organism evidence="2">
    <name type="scientific">Triatoma infestans</name>
    <name type="common">Assassin bug</name>
    <dbReference type="NCBI Taxonomy" id="30076"/>
    <lineage>
        <taxon>Eukaryota</taxon>
        <taxon>Metazoa</taxon>
        <taxon>Ecdysozoa</taxon>
        <taxon>Arthropoda</taxon>
        <taxon>Hexapoda</taxon>
        <taxon>Insecta</taxon>
        <taxon>Pterygota</taxon>
        <taxon>Neoptera</taxon>
        <taxon>Paraneoptera</taxon>
        <taxon>Hemiptera</taxon>
        <taxon>Heteroptera</taxon>
        <taxon>Panheteroptera</taxon>
        <taxon>Cimicomorpha</taxon>
        <taxon>Reduviidae</taxon>
        <taxon>Triatominae</taxon>
        <taxon>Triatoma</taxon>
    </lineage>
</organism>
<dbReference type="Gene3D" id="3.90.180.10">
    <property type="entry name" value="Medium-chain alcohol dehydrogenases, catalytic domain"/>
    <property type="match status" value="1"/>
</dbReference>
<dbReference type="InterPro" id="IPR011032">
    <property type="entry name" value="GroES-like_sf"/>
</dbReference>
<protein>
    <submittedName>
        <fullName evidence="2">Putative zinc-binding oxidoreductase</fullName>
    </submittedName>
</protein>
<dbReference type="AlphaFoldDB" id="A0A023F7S2"/>